<evidence type="ECO:0000256" key="1">
    <source>
        <dbReference type="SAM" id="MobiDB-lite"/>
    </source>
</evidence>
<gene>
    <name evidence="2" type="ORF">EHS25_002081</name>
</gene>
<feature type="compositionally biased region" description="Basic and acidic residues" evidence="1">
    <location>
        <begin position="45"/>
        <end position="58"/>
    </location>
</feature>
<evidence type="ECO:0000313" key="2">
    <source>
        <dbReference type="EMBL" id="RSH89531.1"/>
    </source>
</evidence>
<feature type="compositionally biased region" description="Basic and acidic residues" evidence="1">
    <location>
        <begin position="618"/>
        <end position="629"/>
    </location>
</feature>
<accession>A0A427YED7</accession>
<protein>
    <submittedName>
        <fullName evidence="2">Uncharacterized protein</fullName>
    </submittedName>
</protein>
<feature type="compositionally biased region" description="Polar residues" evidence="1">
    <location>
        <begin position="1"/>
        <end position="14"/>
    </location>
</feature>
<feature type="compositionally biased region" description="Basic and acidic residues" evidence="1">
    <location>
        <begin position="154"/>
        <end position="179"/>
    </location>
</feature>
<name>A0A427YED7_9TREE</name>
<dbReference type="OrthoDB" id="10383954at2759"/>
<feature type="compositionally biased region" description="Polar residues" evidence="1">
    <location>
        <begin position="22"/>
        <end position="43"/>
    </location>
</feature>
<sequence length="629" mass="70722">MSSVGATRSSVDSNQEAKRPPLSTTYGSRTTKQDSGGNRTTIIDIQERTVRSYSEDTIRTASKPEPPKVKGVFIAAAIDTSKGSATSALPSARKGVIQGILKDSSATPSKVLAEPSKIPRGVPVRSMSDDKHVSFATTTQFDHNDSEEEVIVTDLRDLDRDEKVPRKSQDYRPRQDARRPSIQSDSSLVDPDRLKERFAPLEDRRERNRDDDIRSREGQREREAEDDRHRHRGRDRDYGRSGAPERAHSHRTSSRSSVGSRGSAGSRGSDRDRPSSKGTQDGGRVRTGRVREPEREPERDTQLTLRSGVDPSHRQSTDDNFEKLDLLVVREQRRGSVDSKHLSERDLQAIKDAQNLSIAYRGTGCDPNLGTCSIFLNTELVYLGDDVGRDRYLDRVIVRSKIRIPRSQGENEGSLSHDLARVIRRISDDIQHSMETTKLSSSLPSASRLEALMGRWDRSWGTNIPQDCYPFLFGLQCQVMQRTLNDYTALGHRSDQKPKPVLISAREWKSGEFELGNRRGNESGSGRGRAAVRSRDLDLERQVFRFCHAEHSDRLGHSIFVSAHNNATQCLEPGDEQIDLPDVDFDVFKYGYRTINSRYAGRTTWSQAAEGQRARGSSRHEGIRGDSRR</sequence>
<feature type="region of interest" description="Disordered" evidence="1">
    <location>
        <begin position="136"/>
        <end position="318"/>
    </location>
</feature>
<dbReference type="AlphaFoldDB" id="A0A427YED7"/>
<feature type="compositionally biased region" description="Basic and acidic residues" evidence="1">
    <location>
        <begin position="289"/>
        <end position="301"/>
    </location>
</feature>
<comment type="caution">
    <text evidence="2">The sequence shown here is derived from an EMBL/GenBank/DDBJ whole genome shotgun (WGS) entry which is preliminary data.</text>
</comment>
<dbReference type="Proteomes" id="UP000279259">
    <property type="component" value="Unassembled WGS sequence"/>
</dbReference>
<proteinExistence type="predicted"/>
<keyword evidence="3" id="KW-1185">Reference proteome</keyword>
<evidence type="ECO:0000313" key="3">
    <source>
        <dbReference type="Proteomes" id="UP000279259"/>
    </source>
</evidence>
<feature type="region of interest" description="Disordered" evidence="1">
    <location>
        <begin position="605"/>
        <end position="629"/>
    </location>
</feature>
<feature type="region of interest" description="Disordered" evidence="1">
    <location>
        <begin position="1"/>
        <end position="66"/>
    </location>
</feature>
<reference evidence="2 3" key="1">
    <citation type="submission" date="2018-11" db="EMBL/GenBank/DDBJ databases">
        <title>Genome sequence of Saitozyma podzolica DSM 27192.</title>
        <authorList>
            <person name="Aliyu H."/>
            <person name="Gorte O."/>
            <person name="Ochsenreither K."/>
        </authorList>
    </citation>
    <scope>NUCLEOTIDE SEQUENCE [LARGE SCALE GENOMIC DNA]</scope>
    <source>
        <strain evidence="2 3">DSM 27192</strain>
    </source>
</reference>
<organism evidence="2 3">
    <name type="scientific">Saitozyma podzolica</name>
    <dbReference type="NCBI Taxonomy" id="1890683"/>
    <lineage>
        <taxon>Eukaryota</taxon>
        <taxon>Fungi</taxon>
        <taxon>Dikarya</taxon>
        <taxon>Basidiomycota</taxon>
        <taxon>Agaricomycotina</taxon>
        <taxon>Tremellomycetes</taxon>
        <taxon>Tremellales</taxon>
        <taxon>Trimorphomycetaceae</taxon>
        <taxon>Saitozyma</taxon>
    </lineage>
</organism>
<dbReference type="EMBL" id="RSCD01000013">
    <property type="protein sequence ID" value="RSH89531.1"/>
    <property type="molecule type" value="Genomic_DNA"/>
</dbReference>
<feature type="compositionally biased region" description="Low complexity" evidence="1">
    <location>
        <begin position="254"/>
        <end position="267"/>
    </location>
</feature>
<feature type="compositionally biased region" description="Basic and acidic residues" evidence="1">
    <location>
        <begin position="190"/>
        <end position="247"/>
    </location>
</feature>